<sequence>MRIDTGLKARKSRMRRHQRSRFSLSTVVGTRTLQILVCLYLETWYAPIPQDRRLLYIGICRKISYEVTK</sequence>
<gene>
    <name evidence="2" type="ORF">P153DRAFT_211063</name>
</gene>
<accession>A0A6A6AJ30</accession>
<protein>
    <submittedName>
        <fullName evidence="2">Uncharacterized protein</fullName>
    </submittedName>
</protein>
<feature type="transmembrane region" description="Helical" evidence="1">
    <location>
        <begin position="21"/>
        <end position="46"/>
    </location>
</feature>
<evidence type="ECO:0000313" key="3">
    <source>
        <dbReference type="Proteomes" id="UP000799771"/>
    </source>
</evidence>
<keyword evidence="1" id="KW-0472">Membrane</keyword>
<keyword evidence="3" id="KW-1185">Reference proteome</keyword>
<dbReference type="GeneID" id="54402994"/>
<dbReference type="AlphaFoldDB" id="A0A6A6AJ30"/>
<dbReference type="Proteomes" id="UP000799771">
    <property type="component" value="Unassembled WGS sequence"/>
</dbReference>
<dbReference type="RefSeq" id="XP_033525492.1">
    <property type="nucleotide sequence ID" value="XM_033662562.1"/>
</dbReference>
<organism evidence="2 3">
    <name type="scientific">Dothidotthia symphoricarpi CBS 119687</name>
    <dbReference type="NCBI Taxonomy" id="1392245"/>
    <lineage>
        <taxon>Eukaryota</taxon>
        <taxon>Fungi</taxon>
        <taxon>Dikarya</taxon>
        <taxon>Ascomycota</taxon>
        <taxon>Pezizomycotina</taxon>
        <taxon>Dothideomycetes</taxon>
        <taxon>Pleosporomycetidae</taxon>
        <taxon>Pleosporales</taxon>
        <taxon>Dothidotthiaceae</taxon>
        <taxon>Dothidotthia</taxon>
    </lineage>
</organism>
<dbReference type="EMBL" id="ML977503">
    <property type="protein sequence ID" value="KAF2131105.1"/>
    <property type="molecule type" value="Genomic_DNA"/>
</dbReference>
<keyword evidence="1" id="KW-1133">Transmembrane helix</keyword>
<reference evidence="2" key="1">
    <citation type="journal article" date="2020" name="Stud. Mycol.">
        <title>101 Dothideomycetes genomes: a test case for predicting lifestyles and emergence of pathogens.</title>
        <authorList>
            <person name="Haridas S."/>
            <person name="Albert R."/>
            <person name="Binder M."/>
            <person name="Bloem J."/>
            <person name="Labutti K."/>
            <person name="Salamov A."/>
            <person name="Andreopoulos B."/>
            <person name="Baker S."/>
            <person name="Barry K."/>
            <person name="Bills G."/>
            <person name="Bluhm B."/>
            <person name="Cannon C."/>
            <person name="Castanera R."/>
            <person name="Culley D."/>
            <person name="Daum C."/>
            <person name="Ezra D."/>
            <person name="Gonzalez J."/>
            <person name="Henrissat B."/>
            <person name="Kuo A."/>
            <person name="Liang C."/>
            <person name="Lipzen A."/>
            <person name="Lutzoni F."/>
            <person name="Magnuson J."/>
            <person name="Mondo S."/>
            <person name="Nolan M."/>
            <person name="Ohm R."/>
            <person name="Pangilinan J."/>
            <person name="Park H.-J."/>
            <person name="Ramirez L."/>
            <person name="Alfaro M."/>
            <person name="Sun H."/>
            <person name="Tritt A."/>
            <person name="Yoshinaga Y."/>
            <person name="Zwiers L.-H."/>
            <person name="Turgeon B."/>
            <person name="Goodwin S."/>
            <person name="Spatafora J."/>
            <person name="Crous P."/>
            <person name="Grigoriev I."/>
        </authorList>
    </citation>
    <scope>NUCLEOTIDE SEQUENCE</scope>
    <source>
        <strain evidence="2">CBS 119687</strain>
    </source>
</reference>
<evidence type="ECO:0000256" key="1">
    <source>
        <dbReference type="SAM" id="Phobius"/>
    </source>
</evidence>
<keyword evidence="1" id="KW-0812">Transmembrane</keyword>
<name>A0A6A6AJ30_9PLEO</name>
<evidence type="ECO:0000313" key="2">
    <source>
        <dbReference type="EMBL" id="KAF2131105.1"/>
    </source>
</evidence>
<proteinExistence type="predicted"/>